<dbReference type="EMBL" id="JAXCGZ010017045">
    <property type="protein sequence ID" value="KAK7069041.1"/>
    <property type="molecule type" value="Genomic_DNA"/>
</dbReference>
<dbReference type="Gene3D" id="2.60.40.10">
    <property type="entry name" value="Immunoglobulins"/>
    <property type="match status" value="6"/>
</dbReference>
<proteinExistence type="predicted"/>
<keyword evidence="2" id="KW-0732">Signal</keyword>
<feature type="signal peptide" evidence="2">
    <location>
        <begin position="1"/>
        <end position="22"/>
    </location>
</feature>
<evidence type="ECO:0000256" key="1">
    <source>
        <dbReference type="SAM" id="MobiDB-lite"/>
    </source>
</evidence>
<reference evidence="4 5" key="1">
    <citation type="submission" date="2023-11" db="EMBL/GenBank/DDBJ databases">
        <title>Halocaridina rubra genome assembly.</title>
        <authorList>
            <person name="Smith C."/>
        </authorList>
    </citation>
    <scope>NUCLEOTIDE SEQUENCE [LARGE SCALE GENOMIC DNA]</scope>
    <source>
        <strain evidence="4">EP-1</strain>
        <tissue evidence="4">Whole</tissue>
    </source>
</reference>
<dbReference type="GO" id="GO:0016020">
    <property type="term" value="C:membrane"/>
    <property type="evidence" value="ECO:0007669"/>
    <property type="project" value="UniProtKB-SubCell"/>
</dbReference>
<accession>A0AAN8WRP9</accession>
<gene>
    <name evidence="4" type="ORF">SK128_025270</name>
</gene>
<name>A0AAN8WRP9_HALRR</name>
<feature type="domain" description="Fibronectin type-III" evidence="3">
    <location>
        <begin position="47"/>
        <end position="139"/>
    </location>
</feature>
<dbReference type="Pfam" id="PF00041">
    <property type="entry name" value="fn3"/>
    <property type="match status" value="3"/>
</dbReference>
<evidence type="ECO:0000259" key="3">
    <source>
        <dbReference type="PROSITE" id="PS50853"/>
    </source>
</evidence>
<feature type="compositionally biased region" description="Basic and acidic residues" evidence="1">
    <location>
        <begin position="116"/>
        <end position="132"/>
    </location>
</feature>
<feature type="domain" description="Fibronectin type-III" evidence="3">
    <location>
        <begin position="419"/>
        <end position="509"/>
    </location>
</feature>
<keyword evidence="5" id="KW-1185">Reference proteome</keyword>
<feature type="chain" id="PRO_5042915452" description="Fibronectin type-III domain-containing protein" evidence="2">
    <location>
        <begin position="23"/>
        <end position="750"/>
    </location>
</feature>
<dbReference type="PANTHER" id="PTHR46957:SF3">
    <property type="entry name" value="CYTOKINE RECEPTOR"/>
    <property type="match status" value="1"/>
</dbReference>
<protein>
    <recommendedName>
        <fullName evidence="3">Fibronectin type-III domain-containing protein</fullName>
    </recommendedName>
</protein>
<dbReference type="SMART" id="SM00060">
    <property type="entry name" value="FN3"/>
    <property type="match status" value="6"/>
</dbReference>
<dbReference type="SUPFAM" id="SSF49265">
    <property type="entry name" value="Fibronectin type III"/>
    <property type="match status" value="4"/>
</dbReference>
<dbReference type="PANTHER" id="PTHR46957">
    <property type="entry name" value="CYTOKINE RECEPTOR"/>
    <property type="match status" value="1"/>
</dbReference>
<feature type="domain" description="Fibronectin type-III" evidence="3">
    <location>
        <begin position="234"/>
        <end position="324"/>
    </location>
</feature>
<dbReference type="Proteomes" id="UP001381693">
    <property type="component" value="Unassembled WGS sequence"/>
</dbReference>
<dbReference type="AlphaFoldDB" id="A0AAN8WRP9"/>
<dbReference type="InterPro" id="IPR013783">
    <property type="entry name" value="Ig-like_fold"/>
</dbReference>
<evidence type="ECO:0000313" key="5">
    <source>
        <dbReference type="Proteomes" id="UP001381693"/>
    </source>
</evidence>
<dbReference type="CDD" id="cd00063">
    <property type="entry name" value="FN3"/>
    <property type="match status" value="5"/>
</dbReference>
<sequence>MFRQSVIFLCVSKVFLAISVVADTNLEDSLLYEVYNEHWEKDIRIGPPENLTVTVISSSELLASWEPPIDDDDLKGYNLIWRGGEGTGDEKFTSDTKFLISSLWPCTEYTVTVTASDKEGAQSNETTEKATTDEDVPPAPRDLEMVMSESSVDLTWKGPLSFHCVITNYSVCWQWHLLWAEGETIRGCATTQPTSFIIKDEYYAYSNITVDVAAKTSVGYGPNVSAWSISEEDVPSAPIMLNATSDYGFSEVTWEPPDLINGILKNYTLKLNKSGTVEEKCVGITYYYKLALDSCIAYNISVTANTTVGEGPPSEAIPVISRNNESPANLTCSANNNEISLEWSMRYPCPVDNFLISWQYHVIWSGADNSNETILEGTQMQYDLELYYNTQYRVCVSTLSSNTLTEDSECCEGVTEEGVPSAPVLRNATSGYGLSEVTWDPPELLNGVLQTYTLKWERDGTSEQKDVGIVQYYQLPLAPCKTYNITVTANTTVGEGPSSRAIEVMIRNNEDPKELACLANEQQLTVEWKIENTCPVDNFLISCEYHVAWSNTDGTNETLLEGAQTQFDFEGLYNTQYNICVTTVANNIPGGEPQCCHEETEEGVPGEPVLEEVSGGQNGLSVHVSWKPPAIQNGVIINYRVSWTNSAKAAGNLTVAGTEREVDVNLPPCETYQITLAAATKKGYGSDSVPGSVTVENFVLAESVTCTLLGDRSVKTTWSTEDSSCGILAYHIEYNWTTLWTSPYQGSTKN</sequence>
<evidence type="ECO:0000256" key="2">
    <source>
        <dbReference type="SAM" id="SignalP"/>
    </source>
</evidence>
<dbReference type="InterPro" id="IPR050713">
    <property type="entry name" value="RTP_Phos/Ushers"/>
</dbReference>
<dbReference type="PROSITE" id="PS50853">
    <property type="entry name" value="FN3"/>
    <property type="match status" value="4"/>
</dbReference>
<feature type="region of interest" description="Disordered" evidence="1">
    <location>
        <begin position="115"/>
        <end position="139"/>
    </location>
</feature>
<organism evidence="4 5">
    <name type="scientific">Halocaridina rubra</name>
    <name type="common">Hawaiian red shrimp</name>
    <dbReference type="NCBI Taxonomy" id="373956"/>
    <lineage>
        <taxon>Eukaryota</taxon>
        <taxon>Metazoa</taxon>
        <taxon>Ecdysozoa</taxon>
        <taxon>Arthropoda</taxon>
        <taxon>Crustacea</taxon>
        <taxon>Multicrustacea</taxon>
        <taxon>Malacostraca</taxon>
        <taxon>Eumalacostraca</taxon>
        <taxon>Eucarida</taxon>
        <taxon>Decapoda</taxon>
        <taxon>Pleocyemata</taxon>
        <taxon>Caridea</taxon>
        <taxon>Atyoidea</taxon>
        <taxon>Atyidae</taxon>
        <taxon>Halocaridina</taxon>
    </lineage>
</organism>
<evidence type="ECO:0000313" key="4">
    <source>
        <dbReference type="EMBL" id="KAK7069041.1"/>
    </source>
</evidence>
<feature type="domain" description="Fibronectin type-III" evidence="3">
    <location>
        <begin position="604"/>
        <end position="698"/>
    </location>
</feature>
<dbReference type="InterPro" id="IPR036116">
    <property type="entry name" value="FN3_sf"/>
</dbReference>
<dbReference type="InterPro" id="IPR003961">
    <property type="entry name" value="FN3_dom"/>
</dbReference>
<comment type="caution">
    <text evidence="4">The sequence shown here is derived from an EMBL/GenBank/DDBJ whole genome shotgun (WGS) entry which is preliminary data.</text>
</comment>